<dbReference type="GO" id="GO:0003676">
    <property type="term" value="F:nucleic acid binding"/>
    <property type="evidence" value="ECO:0007669"/>
    <property type="project" value="InterPro"/>
</dbReference>
<dbReference type="EMBL" id="LYPC01000028">
    <property type="protein sequence ID" value="OCT11468.1"/>
    <property type="molecule type" value="Genomic_DNA"/>
</dbReference>
<dbReference type="SUPFAM" id="SSF53098">
    <property type="entry name" value="Ribonuclease H-like"/>
    <property type="match status" value="1"/>
</dbReference>
<gene>
    <name evidence="2" type="ORF">A8709_07310</name>
</gene>
<evidence type="ECO:0008006" key="4">
    <source>
        <dbReference type="Google" id="ProtNLM"/>
    </source>
</evidence>
<keyword evidence="3" id="KW-1185">Reference proteome</keyword>
<dbReference type="InterPro" id="IPR012337">
    <property type="entry name" value="RNaseH-like_sf"/>
</dbReference>
<evidence type="ECO:0000313" key="2">
    <source>
        <dbReference type="EMBL" id="OCT11468.1"/>
    </source>
</evidence>
<proteinExistence type="predicted"/>
<keyword evidence="1" id="KW-0175">Coiled coil</keyword>
<dbReference type="OrthoDB" id="8736397at2"/>
<sequence length="663" mass="76068">MRRKSLLETLGIDASTVNLAEWPIVDTDLLDEIDRDKYERRKLAVEMYLQDSANVTEISNVTKIEKMEITRFVKRCLRVDKYGQILGFRGLNPNLHLISYERRVLPNDNTSNYSGAFELLLKKHTDLRDLIHDKILGTDKKGLKITYSVKYLHRKMIDKCIELKITPNQYPRNTVDEGRRSLERYVKDLKDRHFGNEHINGETAAMIARSVGTGVQNYANNFRPYGRVMFDGHKIDLILTIRYTDPDGNWVTKTLKRIWLLVILDVATKAVLGHLLCVKSEYSQMDVLQCIQNAINPHIPMTFTIKGLRYPEAGAFPSSCIPEAKWAVWREFWMDNAKANLAINVKDKLTKTVGCFINAGPVASPLRRGFIERFFGILEENGYHLMPSTTGSDPKDPKRKNAEKKALETEISIEHLEELTEVMLAQYNNEPHGGNSSLAPLKAMRNKILKGFLPRILPENRRQELGLLIVSRTCTIQGNLKKGRRAYINFEGAQYRNAILSQSTGLIGKKITIYINIMDIRSVRAFLPNGNELGSLRVSGKWVMSPHSLETRRTINKLLRSEKRKFFLERDDYVQALHEHLASSGKKGDLNRLAHEQRYQNTQNQTLQEAQLIENEEEENYQDMEQDSSTEITTTVNVTISNEDLPDDDWLSLFKPISFKGVK</sequence>
<evidence type="ECO:0000256" key="1">
    <source>
        <dbReference type="SAM" id="Coils"/>
    </source>
</evidence>
<dbReference type="Gene3D" id="3.30.420.10">
    <property type="entry name" value="Ribonuclease H-like superfamily/Ribonuclease H"/>
    <property type="match status" value="1"/>
</dbReference>
<reference evidence="3" key="1">
    <citation type="submission" date="2016-05" db="EMBL/GenBank/DDBJ databases">
        <title>Paenibacillus oryzae. sp. nov., isolated from the rice root.</title>
        <authorList>
            <person name="Zhang J."/>
            <person name="Zhang X."/>
        </authorList>
    </citation>
    <scope>NUCLEOTIDE SEQUENCE [LARGE SCALE GENOMIC DNA]</scope>
    <source>
        <strain evidence="3">KCTC13222</strain>
    </source>
</reference>
<feature type="coiled-coil region" evidence="1">
    <location>
        <begin position="599"/>
        <end position="627"/>
    </location>
</feature>
<accession>A0A1C0ZTR1</accession>
<dbReference type="RefSeq" id="WP_065858533.1">
    <property type="nucleotide sequence ID" value="NZ_LYPC01000028.1"/>
</dbReference>
<dbReference type="STRING" id="512399.A8709_07310"/>
<protein>
    <recommendedName>
        <fullName evidence="4">Integrase catalytic domain-containing protein</fullName>
    </recommendedName>
</protein>
<evidence type="ECO:0000313" key="3">
    <source>
        <dbReference type="Proteomes" id="UP000093309"/>
    </source>
</evidence>
<name>A0A1C0ZTR1_9BACL</name>
<organism evidence="2 3">
    <name type="scientific">Paenibacillus pectinilyticus</name>
    <dbReference type="NCBI Taxonomy" id="512399"/>
    <lineage>
        <taxon>Bacteria</taxon>
        <taxon>Bacillati</taxon>
        <taxon>Bacillota</taxon>
        <taxon>Bacilli</taxon>
        <taxon>Bacillales</taxon>
        <taxon>Paenibacillaceae</taxon>
        <taxon>Paenibacillus</taxon>
    </lineage>
</organism>
<dbReference type="InterPro" id="IPR036397">
    <property type="entry name" value="RNaseH_sf"/>
</dbReference>
<comment type="caution">
    <text evidence="2">The sequence shown here is derived from an EMBL/GenBank/DDBJ whole genome shotgun (WGS) entry which is preliminary data.</text>
</comment>
<dbReference type="Proteomes" id="UP000093309">
    <property type="component" value="Unassembled WGS sequence"/>
</dbReference>
<dbReference type="AlphaFoldDB" id="A0A1C0ZTR1"/>